<dbReference type="GO" id="GO:0016407">
    <property type="term" value="F:acetyltransferase activity"/>
    <property type="evidence" value="ECO:0007669"/>
    <property type="project" value="InterPro"/>
</dbReference>
<organism evidence="2 3">
    <name type="scientific">Exophiala xenobiotica</name>
    <dbReference type="NCBI Taxonomy" id="348802"/>
    <lineage>
        <taxon>Eukaryota</taxon>
        <taxon>Fungi</taxon>
        <taxon>Dikarya</taxon>
        <taxon>Ascomycota</taxon>
        <taxon>Pezizomycotina</taxon>
        <taxon>Eurotiomycetes</taxon>
        <taxon>Chaetothyriomycetidae</taxon>
        <taxon>Chaetothyriales</taxon>
        <taxon>Herpotrichiellaceae</taxon>
        <taxon>Exophiala</taxon>
    </lineage>
</organism>
<dbReference type="InterPro" id="IPR053710">
    <property type="entry name" value="Arylamine_NAT_domain_sf"/>
</dbReference>
<dbReference type="GeneID" id="25330538"/>
<reference evidence="2 3" key="1">
    <citation type="submission" date="2015-01" db="EMBL/GenBank/DDBJ databases">
        <title>The Genome Sequence of Exophiala xenobiotica CBS118157.</title>
        <authorList>
            <consortium name="The Broad Institute Genomics Platform"/>
            <person name="Cuomo C."/>
            <person name="de Hoog S."/>
            <person name="Gorbushina A."/>
            <person name="Stielow B."/>
            <person name="Teixiera M."/>
            <person name="Abouelleil A."/>
            <person name="Chapman S.B."/>
            <person name="Priest M."/>
            <person name="Young S.K."/>
            <person name="Wortman J."/>
            <person name="Nusbaum C."/>
            <person name="Birren B."/>
        </authorList>
    </citation>
    <scope>NUCLEOTIDE SEQUENCE [LARGE SCALE GENOMIC DNA]</scope>
    <source>
        <strain evidence="2 3">CBS 118157</strain>
    </source>
</reference>
<name>A0A0D2ECH7_9EURO</name>
<dbReference type="InterPro" id="IPR001447">
    <property type="entry name" value="Arylamine_N-AcTrfase"/>
</dbReference>
<evidence type="ECO:0000313" key="2">
    <source>
        <dbReference type="EMBL" id="KIW53028.1"/>
    </source>
</evidence>
<dbReference type="PANTHER" id="PTHR11786">
    <property type="entry name" value="N-HYDROXYARYLAMINE O-ACETYLTRANSFERASE"/>
    <property type="match status" value="1"/>
</dbReference>
<dbReference type="Proteomes" id="UP000054342">
    <property type="component" value="Unassembled WGS sequence"/>
</dbReference>
<proteinExistence type="inferred from homology"/>
<evidence type="ECO:0000256" key="1">
    <source>
        <dbReference type="ARBA" id="ARBA00006547"/>
    </source>
</evidence>
<dbReference type="PANTHER" id="PTHR11786:SF0">
    <property type="entry name" value="ARYLAMINE N-ACETYLTRANSFERASE 4-RELATED"/>
    <property type="match status" value="1"/>
</dbReference>
<keyword evidence="3" id="KW-1185">Reference proteome</keyword>
<comment type="similarity">
    <text evidence="1">Belongs to the arylamine N-acetyltransferase family.</text>
</comment>
<dbReference type="STRING" id="348802.A0A0D2ECH7"/>
<accession>A0A0D2ECH7</accession>
<sequence>MLYDETSLSYRPTYTRDQLALYVSCIAPDSSYTLATLEAEIKADPLAALSRLQLRQMAFNPWGNVALHYSWHRALSLDSEALFHKIVERRLGGYCMENNAFFSTILRSLGYQLYVTGARISNALEKGANPHGFAGWQHEVIIVTIDGQKYLADVGFGSQPLIDAIPLIRTTSPAHSEAKVYPSVPGAECRLVYRSIAPNTDPSQRLWVFETRNTSKPEWAAGYCFSELEWLPGDFEIINYRTSQDPTSWFTHRLVLAKILVDEETRTRPTGTIVLNGEKVERRLGEEYGGKGGKEVVVDAKSEKERIMGLRTWFGIVLMPEEERGIRGMASEISEPFSVSAGDH</sequence>
<dbReference type="Pfam" id="PF00797">
    <property type="entry name" value="Acetyltransf_2"/>
    <property type="match status" value="1"/>
</dbReference>
<dbReference type="InterPro" id="IPR038765">
    <property type="entry name" value="Papain-like_cys_pep_sf"/>
</dbReference>
<dbReference type="RefSeq" id="XP_013313612.1">
    <property type="nucleotide sequence ID" value="XM_013458158.1"/>
</dbReference>
<protein>
    <submittedName>
        <fullName evidence="2">Uncharacterized protein</fullName>
    </submittedName>
</protein>
<dbReference type="EMBL" id="KN847321">
    <property type="protein sequence ID" value="KIW53028.1"/>
    <property type="molecule type" value="Genomic_DNA"/>
</dbReference>
<dbReference type="SUPFAM" id="SSF54001">
    <property type="entry name" value="Cysteine proteinases"/>
    <property type="match status" value="1"/>
</dbReference>
<dbReference type="OrthoDB" id="10260017at2759"/>
<dbReference type="HOGENOM" id="CLU_049918_2_0_1"/>
<dbReference type="AlphaFoldDB" id="A0A0D2ECH7"/>
<dbReference type="Gene3D" id="3.30.2140.20">
    <property type="match status" value="1"/>
</dbReference>
<gene>
    <name evidence="2" type="ORF">PV05_08630</name>
</gene>
<evidence type="ECO:0000313" key="3">
    <source>
        <dbReference type="Proteomes" id="UP000054342"/>
    </source>
</evidence>